<dbReference type="Pfam" id="PF00293">
    <property type="entry name" value="NUDIX"/>
    <property type="match status" value="1"/>
</dbReference>
<dbReference type="SUPFAM" id="SSF46785">
    <property type="entry name" value="Winged helix' DNA-binding domain"/>
    <property type="match status" value="1"/>
</dbReference>
<evidence type="ECO:0000259" key="2">
    <source>
        <dbReference type="PROSITE" id="PS51462"/>
    </source>
</evidence>
<accession>A0ABP6C2R2</accession>
<dbReference type="InterPro" id="IPR015797">
    <property type="entry name" value="NUDIX_hydrolase-like_dom_sf"/>
</dbReference>
<dbReference type="SUPFAM" id="SSF55811">
    <property type="entry name" value="Nudix"/>
    <property type="match status" value="1"/>
</dbReference>
<dbReference type="InterPro" id="IPR000086">
    <property type="entry name" value="NUDIX_hydrolase_dom"/>
</dbReference>
<gene>
    <name evidence="3" type="ORF">GCM10010411_34320</name>
</gene>
<dbReference type="PROSITE" id="PS51462">
    <property type="entry name" value="NUDIX"/>
    <property type="match status" value="1"/>
</dbReference>
<dbReference type="PROSITE" id="PS00893">
    <property type="entry name" value="NUDIX_BOX"/>
    <property type="match status" value="1"/>
</dbReference>
<dbReference type="EMBL" id="BAAATD010000004">
    <property type="protein sequence ID" value="GAA2597926.1"/>
    <property type="molecule type" value="Genomic_DNA"/>
</dbReference>
<organism evidence="3 4">
    <name type="scientific">Actinomadura fulvescens</name>
    <dbReference type="NCBI Taxonomy" id="46160"/>
    <lineage>
        <taxon>Bacteria</taxon>
        <taxon>Bacillati</taxon>
        <taxon>Actinomycetota</taxon>
        <taxon>Actinomycetes</taxon>
        <taxon>Streptosporangiales</taxon>
        <taxon>Thermomonosporaceae</taxon>
        <taxon>Actinomadura</taxon>
    </lineage>
</organism>
<dbReference type="RefSeq" id="WP_344541992.1">
    <property type="nucleotide sequence ID" value="NZ_BAAATD010000004.1"/>
</dbReference>
<sequence>MRHSHDRERVAVTVDLVIFTVRDERLHVLLIERGKEPFEGRHALPGGYVRAGEHLDAAARRELVEETGVDAGQMHLEQFRTYGDPERDPRGRVITVAYLALGPDMPVARAGTDARAAGWEPVDAVLDGRIDLAFDHGAILREGLERARSQLEYTTVAATFCREPFTIAELRQVYEVVWGLKLDASNFRRKVTKARGFLVATGAHRTPDIGRPAGLYRRGDARLLTPPLLRSGDAVAAQLTTLALR</sequence>
<protein>
    <submittedName>
        <fullName evidence="3">NUDIX domain-containing protein</fullName>
    </submittedName>
</protein>
<name>A0ABP6C2R2_9ACTN</name>
<dbReference type="Pfam" id="PF21906">
    <property type="entry name" value="WHD_NrtR"/>
    <property type="match status" value="1"/>
</dbReference>
<dbReference type="Gene3D" id="1.10.10.10">
    <property type="entry name" value="Winged helix-like DNA-binding domain superfamily/Winged helix DNA-binding domain"/>
    <property type="match status" value="1"/>
</dbReference>
<keyword evidence="1" id="KW-0378">Hydrolase</keyword>
<dbReference type="InterPro" id="IPR020084">
    <property type="entry name" value="NUDIX_hydrolase_CS"/>
</dbReference>
<dbReference type="PANTHER" id="PTHR43736">
    <property type="entry name" value="ADP-RIBOSE PYROPHOSPHATASE"/>
    <property type="match status" value="1"/>
</dbReference>
<dbReference type="PANTHER" id="PTHR43736:SF4">
    <property type="entry name" value="SLR1690 PROTEIN"/>
    <property type="match status" value="1"/>
</dbReference>
<comment type="caution">
    <text evidence="3">The sequence shown here is derived from an EMBL/GenBank/DDBJ whole genome shotgun (WGS) entry which is preliminary data.</text>
</comment>
<reference evidence="4" key="1">
    <citation type="journal article" date="2019" name="Int. J. Syst. Evol. Microbiol.">
        <title>The Global Catalogue of Microorganisms (GCM) 10K type strain sequencing project: providing services to taxonomists for standard genome sequencing and annotation.</title>
        <authorList>
            <consortium name="The Broad Institute Genomics Platform"/>
            <consortium name="The Broad Institute Genome Sequencing Center for Infectious Disease"/>
            <person name="Wu L."/>
            <person name="Ma J."/>
        </authorList>
    </citation>
    <scope>NUCLEOTIDE SEQUENCE [LARGE SCALE GENOMIC DNA]</scope>
    <source>
        <strain evidence="4">JCM 6833</strain>
    </source>
</reference>
<dbReference type="InterPro" id="IPR036388">
    <property type="entry name" value="WH-like_DNA-bd_sf"/>
</dbReference>
<keyword evidence="4" id="KW-1185">Reference proteome</keyword>
<dbReference type="Proteomes" id="UP001501509">
    <property type="component" value="Unassembled WGS sequence"/>
</dbReference>
<dbReference type="InterPro" id="IPR036390">
    <property type="entry name" value="WH_DNA-bd_sf"/>
</dbReference>
<dbReference type="Gene3D" id="3.90.79.10">
    <property type="entry name" value="Nucleoside Triphosphate Pyrophosphohydrolase"/>
    <property type="match status" value="1"/>
</dbReference>
<proteinExistence type="predicted"/>
<evidence type="ECO:0000313" key="4">
    <source>
        <dbReference type="Proteomes" id="UP001501509"/>
    </source>
</evidence>
<dbReference type="CDD" id="cd18873">
    <property type="entry name" value="NUDIX_NadM_like"/>
    <property type="match status" value="1"/>
</dbReference>
<feature type="domain" description="Nudix hydrolase" evidence="2">
    <location>
        <begin position="7"/>
        <end position="145"/>
    </location>
</feature>
<dbReference type="InterPro" id="IPR054105">
    <property type="entry name" value="WHD_NrtR"/>
</dbReference>
<evidence type="ECO:0000313" key="3">
    <source>
        <dbReference type="EMBL" id="GAA2597926.1"/>
    </source>
</evidence>
<evidence type="ECO:0000256" key="1">
    <source>
        <dbReference type="ARBA" id="ARBA00022801"/>
    </source>
</evidence>